<evidence type="ECO:0000256" key="2">
    <source>
        <dbReference type="SAM" id="SignalP"/>
    </source>
</evidence>
<evidence type="ECO:0000313" key="4">
    <source>
        <dbReference type="Proteomes" id="UP001172159"/>
    </source>
</evidence>
<keyword evidence="2" id="KW-0732">Signal</keyword>
<gene>
    <name evidence="3" type="ORF">B0T21DRAFT_81475</name>
</gene>
<evidence type="ECO:0000313" key="3">
    <source>
        <dbReference type="EMBL" id="KAK0708799.1"/>
    </source>
</evidence>
<protein>
    <submittedName>
        <fullName evidence="3">Uncharacterized protein</fullName>
    </submittedName>
</protein>
<comment type="caution">
    <text evidence="3">The sequence shown here is derived from an EMBL/GenBank/DDBJ whole genome shotgun (WGS) entry which is preliminary data.</text>
</comment>
<dbReference type="AlphaFoldDB" id="A0AA40DM55"/>
<keyword evidence="4" id="KW-1185">Reference proteome</keyword>
<reference evidence="3" key="1">
    <citation type="submission" date="2023-06" db="EMBL/GenBank/DDBJ databases">
        <title>Genome-scale phylogeny and comparative genomics of the fungal order Sordariales.</title>
        <authorList>
            <consortium name="Lawrence Berkeley National Laboratory"/>
            <person name="Hensen N."/>
            <person name="Bonometti L."/>
            <person name="Westerberg I."/>
            <person name="Brannstrom I.O."/>
            <person name="Guillou S."/>
            <person name="Cros-Aarteil S."/>
            <person name="Calhoun S."/>
            <person name="Haridas S."/>
            <person name="Kuo A."/>
            <person name="Mondo S."/>
            <person name="Pangilinan J."/>
            <person name="Riley R."/>
            <person name="Labutti K."/>
            <person name="Andreopoulos B."/>
            <person name="Lipzen A."/>
            <person name="Chen C."/>
            <person name="Yanf M."/>
            <person name="Daum C."/>
            <person name="Ng V."/>
            <person name="Clum A."/>
            <person name="Steindorff A."/>
            <person name="Ohm R."/>
            <person name="Martin F."/>
            <person name="Silar P."/>
            <person name="Natvig D."/>
            <person name="Lalanne C."/>
            <person name="Gautier V."/>
            <person name="Ament-Velasquez S.L."/>
            <person name="Kruys A."/>
            <person name="Hutchinson M.I."/>
            <person name="Powell A.J."/>
            <person name="Barry K."/>
            <person name="Miller A.N."/>
            <person name="Grigoriev I.V."/>
            <person name="Debuchy R."/>
            <person name="Gladieux P."/>
            <person name="Thoren M.H."/>
            <person name="Johannesson H."/>
        </authorList>
    </citation>
    <scope>NUCLEOTIDE SEQUENCE</scope>
    <source>
        <strain evidence="3">CBS 540.89</strain>
    </source>
</reference>
<name>A0AA40DM55_9PEZI</name>
<dbReference type="EMBL" id="JAUKTV010000018">
    <property type="protein sequence ID" value="KAK0708799.1"/>
    <property type="molecule type" value="Genomic_DNA"/>
</dbReference>
<evidence type="ECO:0000256" key="1">
    <source>
        <dbReference type="SAM" id="MobiDB-lite"/>
    </source>
</evidence>
<feature type="chain" id="PRO_5041285760" evidence="2">
    <location>
        <begin position="23"/>
        <end position="102"/>
    </location>
</feature>
<organism evidence="3 4">
    <name type="scientific">Apiosordaria backusii</name>
    <dbReference type="NCBI Taxonomy" id="314023"/>
    <lineage>
        <taxon>Eukaryota</taxon>
        <taxon>Fungi</taxon>
        <taxon>Dikarya</taxon>
        <taxon>Ascomycota</taxon>
        <taxon>Pezizomycotina</taxon>
        <taxon>Sordariomycetes</taxon>
        <taxon>Sordariomycetidae</taxon>
        <taxon>Sordariales</taxon>
        <taxon>Lasiosphaeriaceae</taxon>
        <taxon>Apiosordaria</taxon>
    </lineage>
</organism>
<feature type="signal peptide" evidence="2">
    <location>
        <begin position="1"/>
        <end position="22"/>
    </location>
</feature>
<dbReference type="Proteomes" id="UP001172159">
    <property type="component" value="Unassembled WGS sequence"/>
</dbReference>
<feature type="region of interest" description="Disordered" evidence="1">
    <location>
        <begin position="34"/>
        <end position="72"/>
    </location>
</feature>
<proteinExistence type="predicted"/>
<sequence>MPCSCSMPYLLACFHFMLTINSLYLFPTKHTTFPPLPESSPQQNQETNTSNNSNNEATHTERINRHKKKKPQQIDHYIYLLFSHSRPSFLPPEPASHKVSQF</sequence>
<feature type="compositionally biased region" description="Low complexity" evidence="1">
    <location>
        <begin position="43"/>
        <end position="56"/>
    </location>
</feature>
<accession>A0AA40DM55</accession>